<dbReference type="InterPro" id="IPR036734">
    <property type="entry name" value="Neur_chan_lig-bd_sf"/>
</dbReference>
<dbReference type="GO" id="GO:0016020">
    <property type="term" value="C:membrane"/>
    <property type="evidence" value="ECO:0007669"/>
    <property type="project" value="InterPro"/>
</dbReference>
<organism evidence="3 4">
    <name type="scientific">Wuchereria bancrofti</name>
    <dbReference type="NCBI Taxonomy" id="6293"/>
    <lineage>
        <taxon>Eukaryota</taxon>
        <taxon>Metazoa</taxon>
        <taxon>Ecdysozoa</taxon>
        <taxon>Nematoda</taxon>
        <taxon>Chromadorea</taxon>
        <taxon>Rhabditida</taxon>
        <taxon>Spirurina</taxon>
        <taxon>Spiruromorpha</taxon>
        <taxon>Filarioidea</taxon>
        <taxon>Onchocercidae</taxon>
        <taxon>Wuchereria</taxon>
    </lineage>
</organism>
<dbReference type="AlphaFoldDB" id="J9DU53"/>
<evidence type="ECO:0000259" key="2">
    <source>
        <dbReference type="Pfam" id="PF02931"/>
    </source>
</evidence>
<dbReference type="EMBL" id="ADBV01014563">
    <property type="protein sequence ID" value="EJW73183.1"/>
    <property type="molecule type" value="Genomic_DNA"/>
</dbReference>
<feature type="signal peptide" evidence="1">
    <location>
        <begin position="1"/>
        <end position="19"/>
    </location>
</feature>
<proteinExistence type="predicted"/>
<evidence type="ECO:0000313" key="4">
    <source>
        <dbReference type="Proteomes" id="UP000004810"/>
    </source>
</evidence>
<comment type="caution">
    <text evidence="3">The sequence shown here is derived from an EMBL/GenBank/DDBJ whole genome shotgun (WGS) entry which is preliminary data.</text>
</comment>
<dbReference type="Pfam" id="PF02931">
    <property type="entry name" value="Neur_chan_LBD"/>
    <property type="match status" value="1"/>
</dbReference>
<feature type="non-terminal residue" evidence="3">
    <location>
        <position position="80"/>
    </location>
</feature>
<reference evidence="4" key="1">
    <citation type="submission" date="2012-08" db="EMBL/GenBank/DDBJ databases">
        <title>The Genome Sequence of Wuchereria bancrofti.</title>
        <authorList>
            <person name="Nutman T.B."/>
            <person name="Fink D.L."/>
            <person name="Russ C."/>
            <person name="Young S."/>
            <person name="Zeng Q."/>
            <person name="Koehrsen M."/>
            <person name="Alvarado L."/>
            <person name="Berlin A."/>
            <person name="Chapman S.B."/>
            <person name="Chen Z."/>
            <person name="Freedman E."/>
            <person name="Gellesch M."/>
            <person name="Goldberg J."/>
            <person name="Griggs A."/>
            <person name="Gujja S."/>
            <person name="Heilman E.R."/>
            <person name="Heiman D."/>
            <person name="Hepburn T."/>
            <person name="Howarth C."/>
            <person name="Jen D."/>
            <person name="Larson L."/>
            <person name="Lewis B."/>
            <person name="Mehta T."/>
            <person name="Park D."/>
            <person name="Pearson M."/>
            <person name="Roberts A."/>
            <person name="Saif S."/>
            <person name="Shea T."/>
            <person name="Shenoy N."/>
            <person name="Sisk P."/>
            <person name="Stolte C."/>
            <person name="Sykes S."/>
            <person name="Walk T."/>
            <person name="White J."/>
            <person name="Yandava C."/>
            <person name="Haas B."/>
            <person name="Henn M.R."/>
            <person name="Nusbaum C."/>
            <person name="Birren B."/>
        </authorList>
    </citation>
    <scope>NUCLEOTIDE SEQUENCE [LARGE SCALE GENOMIC DNA]</scope>
    <source>
        <strain evidence="4">NA</strain>
    </source>
</reference>
<dbReference type="GO" id="GO:0005230">
    <property type="term" value="F:extracellular ligand-gated monoatomic ion channel activity"/>
    <property type="evidence" value="ECO:0007669"/>
    <property type="project" value="InterPro"/>
</dbReference>
<dbReference type="InterPro" id="IPR006202">
    <property type="entry name" value="Neur_chan_lig-bd"/>
</dbReference>
<protein>
    <recommendedName>
        <fullName evidence="2">Neurotransmitter-gated ion-channel ligand-binding domain-containing protein</fullName>
    </recommendedName>
</protein>
<dbReference type="Gene3D" id="2.70.170.10">
    <property type="entry name" value="Neurotransmitter-gated ion-channel ligand-binding domain"/>
    <property type="match status" value="1"/>
</dbReference>
<feature type="domain" description="Neurotransmitter-gated ion-channel ligand-binding" evidence="2">
    <location>
        <begin position="24"/>
        <end position="80"/>
    </location>
</feature>
<evidence type="ECO:0000256" key="1">
    <source>
        <dbReference type="SAM" id="SignalP"/>
    </source>
</evidence>
<evidence type="ECO:0000313" key="3">
    <source>
        <dbReference type="EMBL" id="EJW73183.1"/>
    </source>
</evidence>
<feature type="chain" id="PRO_5003823259" description="Neurotransmitter-gated ion-channel ligand-binding domain-containing protein" evidence="1">
    <location>
        <begin position="20"/>
        <end position="80"/>
    </location>
</feature>
<sequence>MIIFNFNLLHICLLSIVYCIEDANRLFDDLLINYNKLVRPVDNKTDALIHEKNQIMTTNVWLQHTWTDVKLRWNPEEYGG</sequence>
<keyword evidence="1" id="KW-0732">Signal</keyword>
<dbReference type="SUPFAM" id="SSF63712">
    <property type="entry name" value="Nicotinic receptor ligand binding domain-like"/>
    <property type="match status" value="1"/>
</dbReference>
<accession>J9DU53</accession>
<name>J9DU53_WUCBA</name>
<dbReference type="Proteomes" id="UP000004810">
    <property type="component" value="Unassembled WGS sequence"/>
</dbReference>
<gene>
    <name evidence="3" type="ORF">WUBG_15911</name>
</gene>